<protein>
    <recommendedName>
        <fullName evidence="2">histidine kinase</fullName>
        <ecNumber evidence="2">2.7.13.3</ecNumber>
    </recommendedName>
</protein>
<dbReference type="PROSITE" id="PS50113">
    <property type="entry name" value="PAC"/>
    <property type="match status" value="1"/>
</dbReference>
<dbReference type="PRINTS" id="PR00344">
    <property type="entry name" value="BCTRLSENSOR"/>
</dbReference>
<feature type="domain" description="PAC" evidence="9">
    <location>
        <begin position="83"/>
        <end position="135"/>
    </location>
</feature>
<evidence type="ECO:0000256" key="6">
    <source>
        <dbReference type="SAM" id="Coils"/>
    </source>
</evidence>
<dbReference type="InterPro" id="IPR052162">
    <property type="entry name" value="Sensor_kinase/Photoreceptor"/>
</dbReference>
<keyword evidence="5" id="KW-0418">Kinase</keyword>
<evidence type="ECO:0000256" key="3">
    <source>
        <dbReference type="ARBA" id="ARBA00022553"/>
    </source>
</evidence>
<evidence type="ECO:0000256" key="1">
    <source>
        <dbReference type="ARBA" id="ARBA00000085"/>
    </source>
</evidence>
<dbReference type="InterPro" id="IPR003594">
    <property type="entry name" value="HATPase_dom"/>
</dbReference>
<evidence type="ECO:0000259" key="8">
    <source>
        <dbReference type="PROSITE" id="PS50112"/>
    </source>
</evidence>
<dbReference type="InterPro" id="IPR004358">
    <property type="entry name" value="Sig_transdc_His_kin-like_C"/>
</dbReference>
<dbReference type="SUPFAM" id="SSF55874">
    <property type="entry name" value="ATPase domain of HSP90 chaperone/DNA topoisomerase II/histidine kinase"/>
    <property type="match status" value="1"/>
</dbReference>
<dbReference type="SMART" id="SM00388">
    <property type="entry name" value="HisKA"/>
    <property type="match status" value="1"/>
</dbReference>
<reference evidence="10 11" key="1">
    <citation type="submission" date="2017-02" db="EMBL/GenBank/DDBJ databases">
        <authorList>
            <person name="Peterson S.W."/>
        </authorList>
    </citation>
    <scope>NUCLEOTIDE SEQUENCE [LARGE SCALE GENOMIC DNA]</scope>
    <source>
        <strain evidence="10 11">DSM 22335</strain>
    </source>
</reference>
<dbReference type="RefSeq" id="WP_078831989.1">
    <property type="nucleotide sequence ID" value="NZ_FUWH01000008.1"/>
</dbReference>
<dbReference type="Pfam" id="PF02518">
    <property type="entry name" value="HATPase_c"/>
    <property type="match status" value="1"/>
</dbReference>
<dbReference type="EC" id="2.7.13.3" evidence="2"/>
<dbReference type="PANTHER" id="PTHR43304">
    <property type="entry name" value="PHYTOCHROME-LIKE PROTEIN CPH1"/>
    <property type="match status" value="1"/>
</dbReference>
<dbReference type="Proteomes" id="UP000190888">
    <property type="component" value="Unassembled WGS sequence"/>
</dbReference>
<sequence>MSEKNNTQTDWFRQMIEEVQDYAIIRLDADGVIQNWNLGAEKIKGYPADEIVGKHFRIFYTAEDQASALPEQLMNQAVTKGKATHEGWRVRKNGNCFWGSTVITALHNEQGDVVSFSKVTRDLTERKLGEDRLKEYTQKLEFHNQELEQFTYLASHDLQEPVRKIETFAYRLLDKAGDELKPESRLYLEKIIAATGRMGSLMKAILNYSRLTYIEDSFVPTDLNKILQDVLSDFDLKIHEKQAVIEADRLPEVVGLPLYLNQLLYNLVGNALKFTRPGIPPVIRITCRLLNSGEKIRYGYPERSKCYHIAVADNGIGFSQEYAEVIFMIFQRLNAQHTYEGTGIGLALCRKIVMIHGGRIWASSTEGEGTTIHMLLCESGPEENSMMMQGWPG</sequence>
<dbReference type="SMART" id="SM00091">
    <property type="entry name" value="PAS"/>
    <property type="match status" value="1"/>
</dbReference>
<dbReference type="Gene3D" id="3.30.450.20">
    <property type="entry name" value="PAS domain"/>
    <property type="match status" value="1"/>
</dbReference>
<gene>
    <name evidence="10" type="ORF">SAMN04488132_10849</name>
</gene>
<dbReference type="InterPro" id="IPR000014">
    <property type="entry name" value="PAS"/>
</dbReference>
<dbReference type="STRING" id="413434.SAMN04488132_10849"/>
<dbReference type="InterPro" id="IPR000700">
    <property type="entry name" value="PAS-assoc_C"/>
</dbReference>
<dbReference type="PROSITE" id="PS50109">
    <property type="entry name" value="HIS_KIN"/>
    <property type="match status" value="1"/>
</dbReference>
<name>A0A1T4QCP2_9BACT</name>
<feature type="coiled-coil region" evidence="6">
    <location>
        <begin position="126"/>
        <end position="153"/>
    </location>
</feature>
<dbReference type="PROSITE" id="PS50112">
    <property type="entry name" value="PAS"/>
    <property type="match status" value="1"/>
</dbReference>
<dbReference type="AlphaFoldDB" id="A0A1T4QCP2"/>
<evidence type="ECO:0000256" key="2">
    <source>
        <dbReference type="ARBA" id="ARBA00012438"/>
    </source>
</evidence>
<feature type="domain" description="PAS" evidence="8">
    <location>
        <begin position="8"/>
        <end position="81"/>
    </location>
</feature>
<dbReference type="InterPro" id="IPR005467">
    <property type="entry name" value="His_kinase_dom"/>
</dbReference>
<feature type="domain" description="Histidine kinase" evidence="7">
    <location>
        <begin position="153"/>
        <end position="380"/>
    </location>
</feature>
<dbReference type="InterPro" id="IPR036097">
    <property type="entry name" value="HisK_dim/P_sf"/>
</dbReference>
<evidence type="ECO:0000259" key="7">
    <source>
        <dbReference type="PROSITE" id="PS50109"/>
    </source>
</evidence>
<dbReference type="GO" id="GO:0000155">
    <property type="term" value="F:phosphorelay sensor kinase activity"/>
    <property type="evidence" value="ECO:0007669"/>
    <property type="project" value="InterPro"/>
</dbReference>
<evidence type="ECO:0000259" key="9">
    <source>
        <dbReference type="PROSITE" id="PS50113"/>
    </source>
</evidence>
<dbReference type="SMART" id="SM00387">
    <property type="entry name" value="HATPase_c"/>
    <property type="match status" value="1"/>
</dbReference>
<evidence type="ECO:0000313" key="11">
    <source>
        <dbReference type="Proteomes" id="UP000190888"/>
    </source>
</evidence>
<evidence type="ECO:0000313" key="10">
    <source>
        <dbReference type="EMBL" id="SKA01465.1"/>
    </source>
</evidence>
<dbReference type="Gene3D" id="1.10.287.130">
    <property type="match status" value="1"/>
</dbReference>
<dbReference type="Pfam" id="PF13426">
    <property type="entry name" value="PAS_9"/>
    <property type="match status" value="1"/>
</dbReference>
<dbReference type="InterPro" id="IPR036890">
    <property type="entry name" value="HATPase_C_sf"/>
</dbReference>
<evidence type="ECO:0000256" key="5">
    <source>
        <dbReference type="ARBA" id="ARBA00022777"/>
    </source>
</evidence>
<comment type="catalytic activity">
    <reaction evidence="1">
        <text>ATP + protein L-histidine = ADP + protein N-phospho-L-histidine.</text>
        <dbReference type="EC" id="2.7.13.3"/>
    </reaction>
</comment>
<keyword evidence="11" id="KW-1185">Reference proteome</keyword>
<dbReference type="InterPro" id="IPR003661">
    <property type="entry name" value="HisK_dim/P_dom"/>
</dbReference>
<proteinExistence type="predicted"/>
<dbReference type="InterPro" id="IPR035965">
    <property type="entry name" value="PAS-like_dom_sf"/>
</dbReference>
<dbReference type="PANTHER" id="PTHR43304:SF1">
    <property type="entry name" value="PAC DOMAIN-CONTAINING PROTEIN"/>
    <property type="match status" value="1"/>
</dbReference>
<dbReference type="NCBIfam" id="TIGR00229">
    <property type="entry name" value="sensory_box"/>
    <property type="match status" value="1"/>
</dbReference>
<dbReference type="Gene3D" id="3.30.565.10">
    <property type="entry name" value="Histidine kinase-like ATPase, C-terminal domain"/>
    <property type="match status" value="1"/>
</dbReference>
<keyword evidence="6" id="KW-0175">Coiled coil</keyword>
<dbReference type="CDD" id="cd00082">
    <property type="entry name" value="HisKA"/>
    <property type="match status" value="1"/>
</dbReference>
<dbReference type="Pfam" id="PF00512">
    <property type="entry name" value="HisKA"/>
    <property type="match status" value="1"/>
</dbReference>
<dbReference type="SUPFAM" id="SSF47384">
    <property type="entry name" value="Homodimeric domain of signal transducing histidine kinase"/>
    <property type="match status" value="1"/>
</dbReference>
<dbReference type="OrthoDB" id="9766459at2"/>
<evidence type="ECO:0000256" key="4">
    <source>
        <dbReference type="ARBA" id="ARBA00022679"/>
    </source>
</evidence>
<keyword evidence="3" id="KW-0597">Phosphoprotein</keyword>
<organism evidence="10 11">
    <name type="scientific">Sediminibacterium ginsengisoli</name>
    <dbReference type="NCBI Taxonomy" id="413434"/>
    <lineage>
        <taxon>Bacteria</taxon>
        <taxon>Pseudomonadati</taxon>
        <taxon>Bacteroidota</taxon>
        <taxon>Chitinophagia</taxon>
        <taxon>Chitinophagales</taxon>
        <taxon>Chitinophagaceae</taxon>
        <taxon>Sediminibacterium</taxon>
    </lineage>
</organism>
<dbReference type="EMBL" id="FUWH01000008">
    <property type="protein sequence ID" value="SKA01465.1"/>
    <property type="molecule type" value="Genomic_DNA"/>
</dbReference>
<dbReference type="SUPFAM" id="SSF55785">
    <property type="entry name" value="PYP-like sensor domain (PAS domain)"/>
    <property type="match status" value="1"/>
</dbReference>
<dbReference type="CDD" id="cd00130">
    <property type="entry name" value="PAS"/>
    <property type="match status" value="1"/>
</dbReference>
<keyword evidence="4" id="KW-0808">Transferase</keyword>
<accession>A0A1T4QCP2</accession>